<evidence type="ECO:0000256" key="6">
    <source>
        <dbReference type="ARBA" id="ARBA00023004"/>
    </source>
</evidence>
<comment type="cofactor">
    <cofactor evidence="1">
        <name>pyridoxal 5'-phosphate</name>
        <dbReference type="ChEBI" id="CHEBI:597326"/>
    </cofactor>
</comment>
<dbReference type="PIRSF" id="PIRSF005572">
    <property type="entry name" value="NifS"/>
    <property type="match status" value="1"/>
</dbReference>
<dbReference type="Proteomes" id="UP000562984">
    <property type="component" value="Unassembled WGS sequence"/>
</dbReference>
<keyword evidence="6" id="KW-0408">Iron</keyword>
<dbReference type="Pfam" id="PF00266">
    <property type="entry name" value="Aminotran_5"/>
    <property type="match status" value="1"/>
</dbReference>
<evidence type="ECO:0000256" key="7">
    <source>
        <dbReference type="ARBA" id="ARBA00023014"/>
    </source>
</evidence>
<keyword evidence="3" id="KW-0808">Transferase</keyword>
<dbReference type="GO" id="GO:0046872">
    <property type="term" value="F:metal ion binding"/>
    <property type="evidence" value="ECO:0007669"/>
    <property type="project" value="UniProtKB-KW"/>
</dbReference>
<evidence type="ECO:0000256" key="5">
    <source>
        <dbReference type="ARBA" id="ARBA00022898"/>
    </source>
</evidence>
<dbReference type="AlphaFoldDB" id="A0A849AAG8"/>
<evidence type="ECO:0000259" key="9">
    <source>
        <dbReference type="Pfam" id="PF00266"/>
    </source>
</evidence>
<evidence type="ECO:0000313" key="10">
    <source>
        <dbReference type="EMBL" id="NNG36613.1"/>
    </source>
</evidence>
<dbReference type="Gene3D" id="3.90.1150.10">
    <property type="entry name" value="Aspartate Aminotransferase, domain 1"/>
    <property type="match status" value="1"/>
</dbReference>
<dbReference type="SUPFAM" id="SSF53383">
    <property type="entry name" value="PLP-dependent transferases"/>
    <property type="match status" value="1"/>
</dbReference>
<dbReference type="Gene3D" id="1.10.260.50">
    <property type="match status" value="1"/>
</dbReference>
<dbReference type="InterPro" id="IPR015422">
    <property type="entry name" value="PyrdxlP-dep_Trfase_small"/>
</dbReference>
<dbReference type="Gene3D" id="3.40.640.10">
    <property type="entry name" value="Type I PLP-dependent aspartate aminotransferase-like (Major domain)"/>
    <property type="match status" value="1"/>
</dbReference>
<keyword evidence="5" id="KW-0663">Pyridoxal phosphate</keyword>
<dbReference type="PANTHER" id="PTHR11601:SF34">
    <property type="entry name" value="CYSTEINE DESULFURASE"/>
    <property type="match status" value="1"/>
</dbReference>
<sequence>MVYLDHGATTPVLPEVVSAVSEAMAAVGNTNGNPSSVHAAGRSARQQVEQARESIGADLRAHPSEIVFTSGGTESDNLAVTGLYRAAGAGRRTVLLSPAEHHAVLEPAERLPDAQLRWLPLDGAARVSVDGFRHTLADTGPAGPPALAAVMWANNETGAVTDLPAIAEAAAAAGVPLHCDAVQAVGSLPVAMDQLPGVTTLALTGHKIGGPPGAGALVVRRDAQLTPLLHGGGHERGLRSGTLNVPGIVGLAVAVRAAVVTRTERNRRLTELSERLIRGVLDRVPDAAPTVDGGARLPGTVHLTFPGCEAETLLMLLDSAGIQSSAGSACTAGVTRASHVLLAAGMDHQRASSGLRFSLGHTSTDDDVAALVAAIGPAVERAKSALQRRRSRALTPALVSEPAG</sequence>
<dbReference type="InterPro" id="IPR000192">
    <property type="entry name" value="Aminotrans_V_dom"/>
</dbReference>
<comment type="caution">
    <text evidence="10">The sequence shown here is derived from an EMBL/GenBank/DDBJ whole genome shotgun (WGS) entry which is preliminary data.</text>
</comment>
<keyword evidence="11" id="KW-1185">Reference proteome</keyword>
<proteinExistence type="inferred from homology"/>
<evidence type="ECO:0000313" key="11">
    <source>
        <dbReference type="Proteomes" id="UP000562984"/>
    </source>
</evidence>
<accession>A0A849AAG8</accession>
<comment type="catalytic activity">
    <reaction evidence="8">
        <text>(sulfur carrier)-H + L-cysteine = (sulfur carrier)-SH + L-alanine</text>
        <dbReference type="Rhea" id="RHEA:43892"/>
        <dbReference type="Rhea" id="RHEA-COMP:14737"/>
        <dbReference type="Rhea" id="RHEA-COMP:14739"/>
        <dbReference type="ChEBI" id="CHEBI:29917"/>
        <dbReference type="ChEBI" id="CHEBI:35235"/>
        <dbReference type="ChEBI" id="CHEBI:57972"/>
        <dbReference type="ChEBI" id="CHEBI:64428"/>
        <dbReference type="EC" id="2.8.1.7"/>
    </reaction>
</comment>
<name>A0A849AAG8_9ACTN</name>
<keyword evidence="7" id="KW-0411">Iron-sulfur</keyword>
<dbReference type="InterPro" id="IPR015424">
    <property type="entry name" value="PyrdxlP-dep_Trfase"/>
</dbReference>
<dbReference type="GO" id="GO:0051536">
    <property type="term" value="F:iron-sulfur cluster binding"/>
    <property type="evidence" value="ECO:0007669"/>
    <property type="project" value="UniProtKB-KW"/>
</dbReference>
<evidence type="ECO:0000256" key="8">
    <source>
        <dbReference type="ARBA" id="ARBA00050776"/>
    </source>
</evidence>
<evidence type="ECO:0000256" key="4">
    <source>
        <dbReference type="ARBA" id="ARBA00022723"/>
    </source>
</evidence>
<evidence type="ECO:0000256" key="1">
    <source>
        <dbReference type="ARBA" id="ARBA00001933"/>
    </source>
</evidence>
<dbReference type="InterPro" id="IPR015421">
    <property type="entry name" value="PyrdxlP-dep_Trfase_major"/>
</dbReference>
<evidence type="ECO:0000256" key="2">
    <source>
        <dbReference type="ARBA" id="ARBA00006490"/>
    </source>
</evidence>
<feature type="domain" description="Aminotransferase class V" evidence="9">
    <location>
        <begin position="2"/>
        <end position="371"/>
    </location>
</feature>
<dbReference type="RefSeq" id="WP_171200305.1">
    <property type="nucleotide sequence ID" value="NZ_JABEND010000007.1"/>
</dbReference>
<organism evidence="10 11">
    <name type="scientific">Nakamurella aerolata</name>
    <dbReference type="NCBI Taxonomy" id="1656892"/>
    <lineage>
        <taxon>Bacteria</taxon>
        <taxon>Bacillati</taxon>
        <taxon>Actinomycetota</taxon>
        <taxon>Actinomycetes</taxon>
        <taxon>Nakamurellales</taxon>
        <taxon>Nakamurellaceae</taxon>
        <taxon>Nakamurella</taxon>
    </lineage>
</organism>
<dbReference type="GO" id="GO:0031071">
    <property type="term" value="F:cysteine desulfurase activity"/>
    <property type="evidence" value="ECO:0007669"/>
    <property type="project" value="UniProtKB-EC"/>
</dbReference>
<evidence type="ECO:0000256" key="3">
    <source>
        <dbReference type="ARBA" id="ARBA00022679"/>
    </source>
</evidence>
<protein>
    <submittedName>
        <fullName evidence="10">Cysteine desulfurase</fullName>
    </submittedName>
</protein>
<dbReference type="PANTHER" id="PTHR11601">
    <property type="entry name" value="CYSTEINE DESULFURYLASE FAMILY MEMBER"/>
    <property type="match status" value="1"/>
</dbReference>
<dbReference type="EMBL" id="JABEND010000007">
    <property type="protein sequence ID" value="NNG36613.1"/>
    <property type="molecule type" value="Genomic_DNA"/>
</dbReference>
<reference evidence="10 11" key="1">
    <citation type="submission" date="2020-05" db="EMBL/GenBank/DDBJ databases">
        <title>Nakamurella sp. DB0629 isolated from air conditioner.</title>
        <authorList>
            <person name="Kim D.H."/>
            <person name="Kim D.-U."/>
        </authorList>
    </citation>
    <scope>NUCLEOTIDE SEQUENCE [LARGE SCALE GENOMIC DNA]</scope>
    <source>
        <strain evidence="10 11">DB0629</strain>
    </source>
</reference>
<comment type="similarity">
    <text evidence="2">Belongs to the class-V pyridoxal-phosphate-dependent aminotransferase family. NifS/IscS subfamily.</text>
</comment>
<dbReference type="InterPro" id="IPR016454">
    <property type="entry name" value="Cysteine_dSase"/>
</dbReference>
<gene>
    <name evidence="10" type="ORF">HKD39_13020</name>
</gene>
<keyword evidence="4" id="KW-0479">Metal-binding</keyword>